<organism evidence="6 7">
    <name type="scientific">Nocardioides panacisoli</name>
    <dbReference type="NCBI Taxonomy" id="627624"/>
    <lineage>
        <taxon>Bacteria</taxon>
        <taxon>Bacillati</taxon>
        <taxon>Actinomycetota</taxon>
        <taxon>Actinomycetes</taxon>
        <taxon>Propionibacteriales</taxon>
        <taxon>Nocardioidaceae</taxon>
        <taxon>Nocardioides</taxon>
    </lineage>
</organism>
<dbReference type="InterPro" id="IPR009057">
    <property type="entry name" value="Homeodomain-like_sf"/>
</dbReference>
<evidence type="ECO:0000259" key="5">
    <source>
        <dbReference type="PROSITE" id="PS50977"/>
    </source>
</evidence>
<evidence type="ECO:0000313" key="7">
    <source>
        <dbReference type="Proteomes" id="UP001501821"/>
    </source>
</evidence>
<name>A0ABP7IC56_9ACTN</name>
<evidence type="ECO:0000313" key="6">
    <source>
        <dbReference type="EMBL" id="GAA3814749.1"/>
    </source>
</evidence>
<dbReference type="Proteomes" id="UP001501821">
    <property type="component" value="Unassembled WGS sequence"/>
</dbReference>
<accession>A0ABP7IC56</accession>
<evidence type="ECO:0000256" key="1">
    <source>
        <dbReference type="ARBA" id="ARBA00023015"/>
    </source>
</evidence>
<dbReference type="Gene3D" id="1.10.10.60">
    <property type="entry name" value="Homeodomain-like"/>
    <property type="match status" value="1"/>
</dbReference>
<dbReference type="PANTHER" id="PTHR30055:SF234">
    <property type="entry name" value="HTH-TYPE TRANSCRIPTIONAL REGULATOR BETI"/>
    <property type="match status" value="1"/>
</dbReference>
<dbReference type="InterPro" id="IPR001647">
    <property type="entry name" value="HTH_TetR"/>
</dbReference>
<dbReference type="Gene3D" id="1.10.357.10">
    <property type="entry name" value="Tetracycline Repressor, domain 2"/>
    <property type="match status" value="1"/>
</dbReference>
<dbReference type="PRINTS" id="PR00455">
    <property type="entry name" value="HTHTETR"/>
</dbReference>
<comment type="caution">
    <text evidence="6">The sequence shown here is derived from an EMBL/GenBank/DDBJ whole genome shotgun (WGS) entry which is preliminary data.</text>
</comment>
<protein>
    <submittedName>
        <fullName evidence="6">TetR/AcrR family transcriptional regulator</fullName>
    </submittedName>
</protein>
<gene>
    <name evidence="6" type="ORF">GCM10022242_16110</name>
</gene>
<dbReference type="Pfam" id="PF00440">
    <property type="entry name" value="TetR_N"/>
    <property type="match status" value="1"/>
</dbReference>
<dbReference type="SUPFAM" id="SSF46689">
    <property type="entry name" value="Homeodomain-like"/>
    <property type="match status" value="1"/>
</dbReference>
<keyword evidence="3" id="KW-0804">Transcription</keyword>
<dbReference type="PANTHER" id="PTHR30055">
    <property type="entry name" value="HTH-TYPE TRANSCRIPTIONAL REGULATOR RUTR"/>
    <property type="match status" value="1"/>
</dbReference>
<keyword evidence="1" id="KW-0805">Transcription regulation</keyword>
<dbReference type="RefSeq" id="WP_344774136.1">
    <property type="nucleotide sequence ID" value="NZ_BAABAH010000004.1"/>
</dbReference>
<evidence type="ECO:0000256" key="2">
    <source>
        <dbReference type="ARBA" id="ARBA00023125"/>
    </source>
</evidence>
<dbReference type="InterPro" id="IPR050109">
    <property type="entry name" value="HTH-type_TetR-like_transc_reg"/>
</dbReference>
<dbReference type="EMBL" id="BAABAH010000004">
    <property type="protein sequence ID" value="GAA3814749.1"/>
    <property type="molecule type" value="Genomic_DNA"/>
</dbReference>
<reference evidence="7" key="1">
    <citation type="journal article" date="2019" name="Int. J. Syst. Evol. Microbiol.">
        <title>The Global Catalogue of Microorganisms (GCM) 10K type strain sequencing project: providing services to taxonomists for standard genome sequencing and annotation.</title>
        <authorList>
            <consortium name="The Broad Institute Genomics Platform"/>
            <consortium name="The Broad Institute Genome Sequencing Center for Infectious Disease"/>
            <person name="Wu L."/>
            <person name="Ma J."/>
        </authorList>
    </citation>
    <scope>NUCLEOTIDE SEQUENCE [LARGE SCALE GENOMIC DNA]</scope>
    <source>
        <strain evidence="7">JCM 16953</strain>
    </source>
</reference>
<keyword evidence="7" id="KW-1185">Reference proteome</keyword>
<proteinExistence type="predicted"/>
<keyword evidence="2 4" id="KW-0238">DNA-binding</keyword>
<feature type="domain" description="HTH tetR-type" evidence="5">
    <location>
        <begin position="12"/>
        <end position="72"/>
    </location>
</feature>
<evidence type="ECO:0000256" key="4">
    <source>
        <dbReference type="PROSITE-ProRule" id="PRU00335"/>
    </source>
</evidence>
<sequence length="207" mass="22023">MTQPGLRERKKQATRQRITDVAIALFAERGFESVPVADIAAAADVSPATVFNYFPAKEDLVYDGMAAFNASVIDAVRGRPAGTSVVAAFRAHVLQPRGVLADPDSPALETLSRVAPIVHASPSLQARERLEADRATEQLRTLLDRELGVGDLRAWAAAAALVGVTRGMVREVQLAAAEGRVDAAFAERLLAAGEAAVDVVERGLRED</sequence>
<evidence type="ECO:0000256" key="3">
    <source>
        <dbReference type="ARBA" id="ARBA00023163"/>
    </source>
</evidence>
<feature type="DNA-binding region" description="H-T-H motif" evidence="4">
    <location>
        <begin position="35"/>
        <end position="54"/>
    </location>
</feature>
<dbReference type="PROSITE" id="PS50977">
    <property type="entry name" value="HTH_TETR_2"/>
    <property type="match status" value="1"/>
</dbReference>